<dbReference type="RefSeq" id="WP_035707973.1">
    <property type="nucleotide sequence ID" value="NZ_CAMIFG010000042.1"/>
</dbReference>
<name>A0A086YBA6_9RHOB</name>
<gene>
    <name evidence="1" type="ORF">CN97_10455</name>
</gene>
<comment type="caution">
    <text evidence="1">The sequence shown here is derived from an EMBL/GenBank/DDBJ whole genome shotgun (WGS) entry which is preliminary data.</text>
</comment>
<dbReference type="STRING" id="195105.CN97_10455"/>
<dbReference type="EMBL" id="JGYG01000002">
    <property type="protein sequence ID" value="KFI31556.1"/>
    <property type="molecule type" value="Genomic_DNA"/>
</dbReference>
<protein>
    <submittedName>
        <fullName evidence="1">Uncharacterized protein</fullName>
    </submittedName>
</protein>
<proteinExistence type="predicted"/>
<dbReference type="OrthoDB" id="9894899at2"/>
<evidence type="ECO:0000313" key="1">
    <source>
        <dbReference type="EMBL" id="KFI31556.1"/>
    </source>
</evidence>
<accession>A0A086YBA6</accession>
<reference evidence="1 2" key="1">
    <citation type="submission" date="2014-03" db="EMBL/GenBank/DDBJ databases">
        <title>Genome of Haematobacter massiliensis CCUG 47968.</title>
        <authorList>
            <person name="Wang D."/>
            <person name="Wang G."/>
        </authorList>
    </citation>
    <scope>NUCLEOTIDE SEQUENCE [LARGE SCALE GENOMIC DNA]</scope>
    <source>
        <strain evidence="1 2">CCUG 47968</strain>
    </source>
</reference>
<keyword evidence="2" id="KW-1185">Reference proteome</keyword>
<sequence length="124" mass="12638">MILNGKSAVFGALLALGMTGTAFAQGTTQGTSQTAVSAADSAAPGPYAGWPVLSKEGIPVGRVTFSPEAVDGKLPFIVVYGEDGSSFRVTNGVEMIGPDSIVLTISKSVIDSSASDNFRNIVVQ</sequence>
<evidence type="ECO:0000313" key="2">
    <source>
        <dbReference type="Proteomes" id="UP000028826"/>
    </source>
</evidence>
<dbReference type="AlphaFoldDB" id="A0A086YBA6"/>
<dbReference type="Proteomes" id="UP000028826">
    <property type="component" value="Unassembled WGS sequence"/>
</dbReference>
<organism evidence="1 2">
    <name type="scientific">Haematobacter massiliensis</name>
    <dbReference type="NCBI Taxonomy" id="195105"/>
    <lineage>
        <taxon>Bacteria</taxon>
        <taxon>Pseudomonadati</taxon>
        <taxon>Pseudomonadota</taxon>
        <taxon>Alphaproteobacteria</taxon>
        <taxon>Rhodobacterales</taxon>
        <taxon>Paracoccaceae</taxon>
        <taxon>Haematobacter</taxon>
    </lineage>
</organism>